<reference evidence="2 3" key="1">
    <citation type="submission" date="2022-01" db="EMBL/GenBank/DDBJ databases">
        <title>Whole genome-based taxonomy of the Shewanellaceae.</title>
        <authorList>
            <person name="Martin-Rodriguez A.J."/>
        </authorList>
    </citation>
    <scope>NUCLEOTIDE SEQUENCE [LARGE SCALE GENOMIC DNA]</scope>
    <source>
        <strain evidence="2 3">DSM 21332</strain>
    </source>
</reference>
<keyword evidence="3" id="KW-1185">Reference proteome</keyword>
<comment type="caution">
    <text evidence="2">The sequence shown here is derived from an EMBL/GenBank/DDBJ whole genome shotgun (WGS) entry which is preliminary data.</text>
</comment>
<feature type="domain" description="Aminoglycoside phosphotransferase" evidence="1">
    <location>
        <begin position="26"/>
        <end position="260"/>
    </location>
</feature>
<organism evidence="2 3">
    <name type="scientific">Shewanella corallii</name>
    <dbReference type="NCBI Taxonomy" id="560080"/>
    <lineage>
        <taxon>Bacteria</taxon>
        <taxon>Pseudomonadati</taxon>
        <taxon>Pseudomonadota</taxon>
        <taxon>Gammaproteobacteria</taxon>
        <taxon>Alteromonadales</taxon>
        <taxon>Shewanellaceae</taxon>
        <taxon>Shewanella</taxon>
    </lineage>
</organism>
<dbReference type="Gene3D" id="3.90.1200.10">
    <property type="match status" value="1"/>
</dbReference>
<name>A0ABT0NDE0_9GAMM</name>
<dbReference type="InterPro" id="IPR050249">
    <property type="entry name" value="Pseudomonas-type_ThrB"/>
</dbReference>
<dbReference type="InterPro" id="IPR002575">
    <property type="entry name" value="Aminoglycoside_PTrfase"/>
</dbReference>
<dbReference type="InterPro" id="IPR011009">
    <property type="entry name" value="Kinase-like_dom_sf"/>
</dbReference>
<dbReference type="PANTHER" id="PTHR21064">
    <property type="entry name" value="AMINOGLYCOSIDE PHOSPHOTRANSFERASE DOMAIN-CONTAINING PROTEIN-RELATED"/>
    <property type="match status" value="1"/>
</dbReference>
<dbReference type="PANTHER" id="PTHR21064:SF5">
    <property type="entry name" value="SLR1880 PROTEIN"/>
    <property type="match status" value="1"/>
</dbReference>
<proteinExistence type="predicted"/>
<sequence length="359" mass="40427">MNEFVWQQVLPHFGMTRDEANQDAKVAPLGNGHINDTFLVRSETGDFVLQRLNTQVFPTPWGLVGNAGIISEHLCAKRDSGDYQLQVVCPHKCSNQELGVDLGEQGFWRAISYLPYSHSIEVVESAEQAEVAAHAFGHFARSLSDLDANQIHDVIPKFHFLPGRIEALREAAEKDPLGRVEACREWVEFALGQTGLFDELRELEPKLPLRICHNDTKINNMLFDKRDMSAMAIIDLDTCMKGHLMYDFGDMVRTFCSPEAEDSTALDKVLARPEIFAALAAGYTKAMGEVLTEAERQSLWLGARIMPLMIGVRFLTDHLLGDTYFHIHRDNHNLDRAANQFSLYQSLLSQQDVLKPMLG</sequence>
<dbReference type="RefSeq" id="WP_249250955.1">
    <property type="nucleotide sequence ID" value="NZ_JAKIKT010000015.1"/>
</dbReference>
<dbReference type="EMBL" id="JAKIKT010000015">
    <property type="protein sequence ID" value="MCL2916429.1"/>
    <property type="molecule type" value="Genomic_DNA"/>
</dbReference>
<evidence type="ECO:0000313" key="2">
    <source>
        <dbReference type="EMBL" id="MCL2916429.1"/>
    </source>
</evidence>
<dbReference type="Proteomes" id="UP001202831">
    <property type="component" value="Unassembled WGS sequence"/>
</dbReference>
<evidence type="ECO:0000313" key="3">
    <source>
        <dbReference type="Proteomes" id="UP001202831"/>
    </source>
</evidence>
<evidence type="ECO:0000259" key="1">
    <source>
        <dbReference type="Pfam" id="PF01636"/>
    </source>
</evidence>
<dbReference type="SUPFAM" id="SSF56112">
    <property type="entry name" value="Protein kinase-like (PK-like)"/>
    <property type="match status" value="1"/>
</dbReference>
<dbReference type="Pfam" id="PF01636">
    <property type="entry name" value="APH"/>
    <property type="match status" value="1"/>
</dbReference>
<accession>A0ABT0NDE0</accession>
<protein>
    <submittedName>
        <fullName evidence="2">Aminoglycoside phosphotransferase family protein</fullName>
    </submittedName>
</protein>
<gene>
    <name evidence="2" type="ORF">L2725_22085</name>
</gene>